<dbReference type="GO" id="GO:0003700">
    <property type="term" value="F:DNA-binding transcription factor activity"/>
    <property type="evidence" value="ECO:0007669"/>
    <property type="project" value="InterPro"/>
</dbReference>
<proteinExistence type="predicted"/>
<dbReference type="Proteomes" id="UP000886842">
    <property type="component" value="Unassembled WGS sequence"/>
</dbReference>
<comment type="caution">
    <text evidence="5">The sequence shown here is derived from an EMBL/GenBank/DDBJ whole genome shotgun (WGS) entry which is preliminary data.</text>
</comment>
<dbReference type="GO" id="GO:0043565">
    <property type="term" value="F:sequence-specific DNA binding"/>
    <property type="evidence" value="ECO:0007669"/>
    <property type="project" value="InterPro"/>
</dbReference>
<protein>
    <submittedName>
        <fullName evidence="5">Helix-turn-helix transcriptional regulator</fullName>
    </submittedName>
</protein>
<dbReference type="InterPro" id="IPR018060">
    <property type="entry name" value="HTH_AraC"/>
</dbReference>
<gene>
    <name evidence="5" type="ORF">IAA98_09135</name>
</gene>
<keyword evidence="1" id="KW-0805">Transcription regulation</keyword>
<accession>A0A9D1KMI6</accession>
<evidence type="ECO:0000313" key="6">
    <source>
        <dbReference type="Proteomes" id="UP000886842"/>
    </source>
</evidence>
<dbReference type="Pfam" id="PF12833">
    <property type="entry name" value="HTH_18"/>
    <property type="match status" value="1"/>
</dbReference>
<organism evidence="5 6">
    <name type="scientific">Candidatus Avipropionibacterium avicola</name>
    <dbReference type="NCBI Taxonomy" id="2840701"/>
    <lineage>
        <taxon>Bacteria</taxon>
        <taxon>Bacillati</taxon>
        <taxon>Actinomycetota</taxon>
        <taxon>Actinomycetes</taxon>
        <taxon>Propionibacteriales</taxon>
        <taxon>Propionibacteriaceae</taxon>
        <taxon>Propionibacteriaceae incertae sedis</taxon>
        <taxon>Candidatus Avipropionibacterium</taxon>
    </lineage>
</organism>
<keyword evidence="3" id="KW-0804">Transcription</keyword>
<feature type="domain" description="HTH araC/xylS-type" evidence="4">
    <location>
        <begin position="149"/>
        <end position="247"/>
    </location>
</feature>
<keyword evidence="2" id="KW-0238">DNA-binding</keyword>
<dbReference type="PANTHER" id="PTHR46796:SF6">
    <property type="entry name" value="ARAC SUBFAMILY"/>
    <property type="match status" value="1"/>
</dbReference>
<reference evidence="5" key="1">
    <citation type="submission" date="2020-10" db="EMBL/GenBank/DDBJ databases">
        <authorList>
            <person name="Gilroy R."/>
        </authorList>
    </citation>
    <scope>NUCLEOTIDE SEQUENCE</scope>
    <source>
        <strain evidence="5">ChiGjej1B1-24693</strain>
    </source>
</reference>
<dbReference type="AlphaFoldDB" id="A0A9D1KMI6"/>
<dbReference type="InterPro" id="IPR050204">
    <property type="entry name" value="AraC_XylS_family_regulators"/>
</dbReference>
<dbReference type="InterPro" id="IPR037923">
    <property type="entry name" value="HTH-like"/>
</dbReference>
<evidence type="ECO:0000256" key="1">
    <source>
        <dbReference type="ARBA" id="ARBA00023015"/>
    </source>
</evidence>
<dbReference type="EMBL" id="DVLP01000273">
    <property type="protein sequence ID" value="HIT75735.1"/>
    <property type="molecule type" value="Genomic_DNA"/>
</dbReference>
<dbReference type="InterPro" id="IPR009057">
    <property type="entry name" value="Homeodomain-like_sf"/>
</dbReference>
<reference evidence="5" key="2">
    <citation type="journal article" date="2021" name="PeerJ">
        <title>Extensive microbial diversity within the chicken gut microbiome revealed by metagenomics and culture.</title>
        <authorList>
            <person name="Gilroy R."/>
            <person name="Ravi A."/>
            <person name="Getino M."/>
            <person name="Pursley I."/>
            <person name="Horton D.L."/>
            <person name="Alikhan N.F."/>
            <person name="Baker D."/>
            <person name="Gharbi K."/>
            <person name="Hall N."/>
            <person name="Watson M."/>
            <person name="Adriaenssens E.M."/>
            <person name="Foster-Nyarko E."/>
            <person name="Jarju S."/>
            <person name="Secka A."/>
            <person name="Antonio M."/>
            <person name="Oren A."/>
            <person name="Chaudhuri R.R."/>
            <person name="La Ragione R."/>
            <person name="Hildebrand F."/>
            <person name="Pallen M.J."/>
        </authorList>
    </citation>
    <scope>NUCLEOTIDE SEQUENCE</scope>
    <source>
        <strain evidence="5">ChiGjej1B1-24693</strain>
    </source>
</reference>
<evidence type="ECO:0000313" key="5">
    <source>
        <dbReference type="EMBL" id="HIT75735.1"/>
    </source>
</evidence>
<dbReference type="PANTHER" id="PTHR46796">
    <property type="entry name" value="HTH-TYPE TRANSCRIPTIONAL ACTIVATOR RHAS-RELATED"/>
    <property type="match status" value="1"/>
</dbReference>
<dbReference type="Gene3D" id="1.10.10.60">
    <property type="entry name" value="Homeodomain-like"/>
    <property type="match status" value="1"/>
</dbReference>
<dbReference type="SUPFAM" id="SSF46689">
    <property type="entry name" value="Homeodomain-like"/>
    <property type="match status" value="2"/>
</dbReference>
<dbReference type="SUPFAM" id="SSF51215">
    <property type="entry name" value="Regulatory protein AraC"/>
    <property type="match status" value="1"/>
</dbReference>
<evidence type="ECO:0000256" key="3">
    <source>
        <dbReference type="ARBA" id="ARBA00023163"/>
    </source>
</evidence>
<evidence type="ECO:0000256" key="2">
    <source>
        <dbReference type="ARBA" id="ARBA00023125"/>
    </source>
</evidence>
<evidence type="ECO:0000259" key="4">
    <source>
        <dbReference type="PROSITE" id="PS01124"/>
    </source>
</evidence>
<dbReference type="SMART" id="SM00342">
    <property type="entry name" value="HTH_ARAC"/>
    <property type="match status" value="1"/>
</dbReference>
<dbReference type="PROSITE" id="PS01124">
    <property type="entry name" value="HTH_ARAC_FAMILY_2"/>
    <property type="match status" value="1"/>
</dbReference>
<name>A0A9D1KMI6_9ACTN</name>
<sequence>MSIDLTEPPVVVNCGVATHGVQRTSDVYWLPQLWAVHLYGYNAELVIDGTVHRIGPGSVSLVPPRTVTEYRYRGPSTHHYAHLTAADTGSPETLVLSPGHDHSTLTEHFSSAVAHATLRPERTRAELWLALQRITAQRPEPTEATDHVARAIQWIETHLDEPLTVPQIAAAVGLSHTHLTRLVRTHTGRTVVAHLRHRRVSRAVHLLQNTSLSIGAIAAATGFSDLQTLNKACRQETGRSPRQLRAG</sequence>